<evidence type="ECO:0000256" key="2">
    <source>
        <dbReference type="SAM" id="SignalP"/>
    </source>
</evidence>
<comment type="caution">
    <text evidence="3">The sequence shown here is derived from an EMBL/GenBank/DDBJ whole genome shotgun (WGS) entry which is preliminary data.</text>
</comment>
<sequence>MSERQRKGRVAAILGGALTLTLPLAAQMAHADQKVLVTVANGYFTQPELDGARWDGATPAHWEGDGRTVSREAAQHPGEIQAATLGALSTTLRDVKAGARMTVLYEVSPTTRPGCSADAREFTIGVGSLKADRTTERAPGDRKPNWKEQSFPFTAKENAPTVTFAGKGDAACGPMLANVRAYRDDPPGDADPCAGDKPGTACGGAREKDPCKTSEGSEKPQACGGVTDNQSEMQRCKPKITTDNSCLDEVATDGRREKDLINGQETKIGKFNDRKRESDPARAVDDACSTPLSGLPPFKKDHYVFLPTGCEPSP</sequence>
<evidence type="ECO:0000313" key="3">
    <source>
        <dbReference type="EMBL" id="MBB4885120.1"/>
    </source>
</evidence>
<accession>A0A7W7L7M7</accession>
<feature type="compositionally biased region" description="Basic and acidic residues" evidence="1">
    <location>
        <begin position="205"/>
        <end position="218"/>
    </location>
</feature>
<dbReference type="EMBL" id="JACHJG010000002">
    <property type="protein sequence ID" value="MBB4885120.1"/>
    <property type="molecule type" value="Genomic_DNA"/>
</dbReference>
<evidence type="ECO:0000313" key="4">
    <source>
        <dbReference type="Proteomes" id="UP000556436"/>
    </source>
</evidence>
<feature type="chain" id="PRO_5031278257" evidence="2">
    <location>
        <begin position="32"/>
        <end position="314"/>
    </location>
</feature>
<feature type="signal peptide" evidence="2">
    <location>
        <begin position="1"/>
        <end position="31"/>
    </location>
</feature>
<feature type="region of interest" description="Disordered" evidence="1">
    <location>
        <begin position="257"/>
        <end position="292"/>
    </location>
</feature>
<name>A0A7W7L7M7_STRNE</name>
<feature type="region of interest" description="Disordered" evidence="1">
    <location>
        <begin position="201"/>
        <end position="236"/>
    </location>
</feature>
<organism evidence="3 4">
    <name type="scientific">Streptomyces netropsis</name>
    <name type="common">Streptoverticillium netropsis</name>
    <dbReference type="NCBI Taxonomy" id="55404"/>
    <lineage>
        <taxon>Bacteria</taxon>
        <taxon>Bacillati</taxon>
        <taxon>Actinomycetota</taxon>
        <taxon>Actinomycetes</taxon>
        <taxon>Kitasatosporales</taxon>
        <taxon>Streptomycetaceae</taxon>
        <taxon>Streptomyces</taxon>
    </lineage>
</organism>
<keyword evidence="4" id="KW-1185">Reference proteome</keyword>
<evidence type="ECO:0000256" key="1">
    <source>
        <dbReference type="SAM" id="MobiDB-lite"/>
    </source>
</evidence>
<gene>
    <name evidence="3" type="ORF">FHS38_001148</name>
</gene>
<proteinExistence type="predicted"/>
<reference evidence="3 4" key="1">
    <citation type="submission" date="2020-08" db="EMBL/GenBank/DDBJ databases">
        <title>Genomic Encyclopedia of Type Strains, Phase III (KMG-III): the genomes of soil and plant-associated and newly described type strains.</title>
        <authorList>
            <person name="Whitman W."/>
        </authorList>
    </citation>
    <scope>NUCLEOTIDE SEQUENCE [LARGE SCALE GENOMIC DNA]</scope>
    <source>
        <strain evidence="3 4">CECT 3265</strain>
    </source>
</reference>
<feature type="compositionally biased region" description="Basic and acidic residues" evidence="1">
    <location>
        <begin position="267"/>
        <end position="285"/>
    </location>
</feature>
<dbReference type="Proteomes" id="UP000556436">
    <property type="component" value="Unassembled WGS sequence"/>
</dbReference>
<dbReference type="AlphaFoldDB" id="A0A7W7L7M7"/>
<protein>
    <submittedName>
        <fullName evidence="3">Uncharacterized protein</fullName>
    </submittedName>
</protein>
<keyword evidence="2" id="KW-0732">Signal</keyword>
<dbReference type="RefSeq" id="WP_184731392.1">
    <property type="nucleotide sequence ID" value="NZ_BMRW01000006.1"/>
</dbReference>